<dbReference type="NCBIfam" id="NF008722">
    <property type="entry name" value="PRK11716.1"/>
    <property type="match status" value="1"/>
</dbReference>
<dbReference type="Gene3D" id="3.40.190.10">
    <property type="entry name" value="Periplasmic binding protein-like II"/>
    <property type="match status" value="2"/>
</dbReference>
<keyword evidence="7" id="KW-1185">Reference proteome</keyword>
<reference evidence="6 7" key="1">
    <citation type="submission" date="2023-03" db="EMBL/GenBank/DDBJ databases">
        <title>Thalassotalea loyana LMG 22536T draft genome sequence.</title>
        <authorList>
            <person name="Sawabe T."/>
        </authorList>
    </citation>
    <scope>NUCLEOTIDE SEQUENCE [LARGE SCALE GENOMIC DNA]</scope>
    <source>
        <strain evidence="6 7">LMG 22536</strain>
    </source>
</reference>
<evidence type="ECO:0000256" key="3">
    <source>
        <dbReference type="ARBA" id="ARBA00023125"/>
    </source>
</evidence>
<dbReference type="Gene3D" id="1.10.10.10">
    <property type="entry name" value="Winged helix-like DNA-binding domain superfamily/Winged helix DNA-binding domain"/>
    <property type="match status" value="1"/>
</dbReference>
<dbReference type="RefSeq" id="WP_284298969.1">
    <property type="nucleotide sequence ID" value="NZ_BSSV01000005.1"/>
</dbReference>
<comment type="caution">
    <text evidence="6">The sequence shown here is derived from an EMBL/GenBank/DDBJ whole genome shotgun (WGS) entry which is preliminary data.</text>
</comment>
<name>A0ABQ6HF59_9GAMM</name>
<dbReference type="InterPro" id="IPR000847">
    <property type="entry name" value="LysR_HTH_N"/>
</dbReference>
<accession>A0ABQ6HF59</accession>
<organism evidence="6 7">
    <name type="scientific">Thalassotalea loyana</name>
    <dbReference type="NCBI Taxonomy" id="280483"/>
    <lineage>
        <taxon>Bacteria</taxon>
        <taxon>Pseudomonadati</taxon>
        <taxon>Pseudomonadota</taxon>
        <taxon>Gammaproteobacteria</taxon>
        <taxon>Alteromonadales</taxon>
        <taxon>Colwelliaceae</taxon>
        <taxon>Thalassotalea</taxon>
    </lineage>
</organism>
<evidence type="ECO:0000256" key="2">
    <source>
        <dbReference type="ARBA" id="ARBA00023015"/>
    </source>
</evidence>
<evidence type="ECO:0000256" key="4">
    <source>
        <dbReference type="ARBA" id="ARBA00023163"/>
    </source>
</evidence>
<feature type="domain" description="HTH lysR-type" evidence="5">
    <location>
        <begin position="1"/>
        <end position="58"/>
    </location>
</feature>
<dbReference type="InterPro" id="IPR005119">
    <property type="entry name" value="LysR_subst-bd"/>
</dbReference>
<dbReference type="InterPro" id="IPR037404">
    <property type="entry name" value="IlvY_PBP2"/>
</dbReference>
<dbReference type="SUPFAM" id="SSF53850">
    <property type="entry name" value="Periplasmic binding protein-like II"/>
    <property type="match status" value="1"/>
</dbReference>
<dbReference type="InterPro" id="IPR036390">
    <property type="entry name" value="WH_DNA-bd_sf"/>
</dbReference>
<evidence type="ECO:0000259" key="5">
    <source>
        <dbReference type="PROSITE" id="PS50931"/>
    </source>
</evidence>
<proteinExistence type="inferred from homology"/>
<protein>
    <submittedName>
        <fullName evidence="6">Transcriptional regulator IlvY</fullName>
    </submittedName>
</protein>
<dbReference type="Pfam" id="PF00126">
    <property type="entry name" value="HTH_1"/>
    <property type="match status" value="1"/>
</dbReference>
<comment type="similarity">
    <text evidence="1">Belongs to the LysR transcriptional regulatory family.</text>
</comment>
<keyword evidence="4" id="KW-0804">Transcription</keyword>
<evidence type="ECO:0000313" key="7">
    <source>
        <dbReference type="Proteomes" id="UP001157134"/>
    </source>
</evidence>
<keyword evidence="2" id="KW-0805">Transcription regulation</keyword>
<gene>
    <name evidence="6" type="primary">ilvY</name>
    <name evidence="6" type="ORF">tloyanaT_24500</name>
</gene>
<dbReference type="PANTHER" id="PTHR30126">
    <property type="entry name" value="HTH-TYPE TRANSCRIPTIONAL REGULATOR"/>
    <property type="match status" value="1"/>
</dbReference>
<dbReference type="PROSITE" id="PS50931">
    <property type="entry name" value="HTH_LYSR"/>
    <property type="match status" value="1"/>
</dbReference>
<dbReference type="PANTHER" id="PTHR30126:SF81">
    <property type="entry name" value="HTH-TYPE TRANSCRIPTIONAL REGULATOR ILVY"/>
    <property type="match status" value="1"/>
</dbReference>
<evidence type="ECO:0000313" key="6">
    <source>
        <dbReference type="EMBL" id="GLX86197.1"/>
    </source>
</evidence>
<dbReference type="EMBL" id="BSSV01000005">
    <property type="protein sequence ID" value="GLX86197.1"/>
    <property type="molecule type" value="Genomic_DNA"/>
</dbReference>
<dbReference type="Proteomes" id="UP001157134">
    <property type="component" value="Unassembled WGS sequence"/>
</dbReference>
<sequence>MDAKSLSMFAHLAKSLHFGKTAETFYVSPSTLSRAVQRLEDELGCQLLHRDNRNVVLTQAGEKLQEFAVQQQSQLEGLKLALAQQQTQLTGKLHIYCSVTAAYSHLPDLLDRFRQQYPLVEIMLTTGDAADAVSQIQQQSVDIAIAAKPDDLSSSFYFHHLTNIDLQLIAPSMVCPVEQLINQQQIDWAKVPIILPEQGLARTRFEKWYRQLHFGKPNIYANVSGHEAIVSMVALGCGVGIAPKVVTELSPLKDRVQVLDIETNIKPFDLGVCCLNIKKQQPLLRAFFDAINRQ</sequence>
<dbReference type="CDD" id="cd08430">
    <property type="entry name" value="PBP2_IlvY"/>
    <property type="match status" value="1"/>
</dbReference>
<dbReference type="InterPro" id="IPR036388">
    <property type="entry name" value="WH-like_DNA-bd_sf"/>
</dbReference>
<keyword evidence="3" id="KW-0238">DNA-binding</keyword>
<dbReference type="SUPFAM" id="SSF46785">
    <property type="entry name" value="Winged helix' DNA-binding domain"/>
    <property type="match status" value="1"/>
</dbReference>
<evidence type="ECO:0000256" key="1">
    <source>
        <dbReference type="ARBA" id="ARBA00009437"/>
    </source>
</evidence>
<dbReference type="Pfam" id="PF03466">
    <property type="entry name" value="LysR_substrate"/>
    <property type="match status" value="1"/>
</dbReference>